<feature type="region of interest" description="Disordered" evidence="4">
    <location>
        <begin position="18"/>
        <end position="37"/>
    </location>
</feature>
<comment type="similarity">
    <text evidence="1 3">Belongs to the neutral ceramidase family.</text>
</comment>
<evidence type="ECO:0000256" key="4">
    <source>
        <dbReference type="SAM" id="MobiDB-lite"/>
    </source>
</evidence>
<dbReference type="PANTHER" id="PTHR12670:SF20">
    <property type="entry name" value="NEUTRAL CERAMIDASE"/>
    <property type="match status" value="1"/>
</dbReference>
<dbReference type="Gene3D" id="2.60.40.2300">
    <property type="entry name" value="Neutral/alkaline non-lysosomal ceramidase, C-terminal domain"/>
    <property type="match status" value="1"/>
</dbReference>
<reference evidence="8 9" key="1">
    <citation type="submission" date="2018-01" db="EMBL/GenBank/DDBJ databases">
        <title>Genome characterization of the sugarcane-associated fungus Trichoderma ghanense CCMA-1212 and their application in lignocelulose bioconversion.</title>
        <authorList>
            <person name="Steindorff A.S."/>
            <person name="Mendes T.D."/>
            <person name="Vilela E.S.D."/>
            <person name="Rodrigues D.S."/>
            <person name="Formighieri E.F."/>
            <person name="Melo I.S."/>
            <person name="Favaro L.C.L."/>
        </authorList>
    </citation>
    <scope>NUCLEOTIDE SEQUENCE [LARGE SCALE GENOMIC DNA]</scope>
    <source>
        <strain evidence="8 9">CCMA-1212</strain>
    </source>
</reference>
<keyword evidence="2 3" id="KW-0378">Hydrolase</keyword>
<dbReference type="InterPro" id="IPR038445">
    <property type="entry name" value="NCDase_C_sf"/>
</dbReference>
<evidence type="ECO:0000259" key="7">
    <source>
        <dbReference type="Pfam" id="PF17048"/>
    </source>
</evidence>
<evidence type="ECO:0000256" key="3">
    <source>
        <dbReference type="RuleBase" id="RU366019"/>
    </source>
</evidence>
<dbReference type="Proteomes" id="UP001642720">
    <property type="component" value="Unassembled WGS sequence"/>
</dbReference>
<evidence type="ECO:0000259" key="6">
    <source>
        <dbReference type="Pfam" id="PF04734"/>
    </source>
</evidence>
<evidence type="ECO:0000256" key="5">
    <source>
        <dbReference type="SAM" id="Phobius"/>
    </source>
</evidence>
<dbReference type="EC" id="3.5.1.23" evidence="3"/>
<comment type="catalytic activity">
    <reaction evidence="3">
        <text>an N-acylsphing-4-enine + H2O = sphing-4-enine + a fatty acid</text>
        <dbReference type="Rhea" id="RHEA:20856"/>
        <dbReference type="ChEBI" id="CHEBI:15377"/>
        <dbReference type="ChEBI" id="CHEBI:28868"/>
        <dbReference type="ChEBI" id="CHEBI:52639"/>
        <dbReference type="ChEBI" id="CHEBI:57756"/>
        <dbReference type="EC" id="3.5.1.23"/>
    </reaction>
</comment>
<dbReference type="Pfam" id="PF04734">
    <property type="entry name" value="Ceramidase_alk"/>
    <property type="match status" value="1"/>
</dbReference>
<dbReference type="EMBL" id="PPTA01000001">
    <property type="protein sequence ID" value="TFB06928.1"/>
    <property type="molecule type" value="Genomic_DNA"/>
</dbReference>
<evidence type="ECO:0000313" key="8">
    <source>
        <dbReference type="EMBL" id="TFB06928.1"/>
    </source>
</evidence>
<dbReference type="InterPro" id="IPR006823">
    <property type="entry name" value="Ceramidase_alk"/>
</dbReference>
<keyword evidence="3" id="KW-0746">Sphingolipid metabolism</keyword>
<dbReference type="RefSeq" id="XP_073563129.1">
    <property type="nucleotide sequence ID" value="XM_073698146.1"/>
</dbReference>
<sequence>MAASLGEREKLAPLLANAEKADAEAASEPPAESPAAASPEQSMASFSAFSMLKLFLIFAAGLFGLVIAAHPGRQSQFARVADADRQSYLVGVGKADITGPVVEINFAGYANLDQKGSGLRQRLYSRAFIIADKSNSSDRFVYLVLDTQSGDTAMRNGLLDGLKALGDEYAVYGQNNVALTGTHSHSGPGAWFNYLLPQITSLGWDKQSYQAIVDGAVLSVKRAHESLQEGYLDVGTTTVSDGAINRSLWAYLQNPDEERAQYDAETDTTLTLLRFQRASDGKNLGVLSWFPVHGTSLLGNNTHAAGDNKGVAAWLLESAMKNDPTAADGFVAGFSQANVGDTTPNVLGAWCDDGSGQQCSLENSTCADGKSQSCHGRGPEFQALDLGVKSCYEMGRRQFAGAQTVYDNLKSSGTPVVGSSVKAFHFFQDMRYFNFTLPDGTEAQTCPAALGYSFAAGTSDWPGAFDFTQGDSGAPNNPLWSLVSGLLKAPGPQQVACQQPKPVLLDVGEMTAPYAWTPNIVDIQMLRVGQLVIIVSPSEATTMAGRRWKAAVAQEAASFLDEDPIVVLGGPANSYSHYCATPEEYDVQRYEGASTLFGRNELNAYINLTVSNMHYLQPGSTSTPSQGVLPPDNRKNMISFITGVVQDSAPAGKPFGSVLVQPNPTYNIGDTVNVTFQGANPRNNLRQEQTFAAIEQQGSDGTWTQVRDDSDWFLVYTWRRTNSILGQSEVDITWETYGNAEPGTYRVKYYGDSKPLIGSISAFVGTSNSFTLK</sequence>
<keyword evidence="5" id="KW-0812">Transmembrane</keyword>
<dbReference type="InterPro" id="IPR031331">
    <property type="entry name" value="NEUT/ALK_ceramidase_C"/>
</dbReference>
<feature type="domain" description="Neutral/alkaline non-lysosomal ceramidase C-terminal" evidence="7">
    <location>
        <begin position="611"/>
        <end position="772"/>
    </location>
</feature>
<dbReference type="InterPro" id="IPR031329">
    <property type="entry name" value="NEUT/ALK_ceramidase_N"/>
</dbReference>
<keyword evidence="3" id="KW-0443">Lipid metabolism</keyword>
<dbReference type="Pfam" id="PF17048">
    <property type="entry name" value="Ceramidse_alk_C"/>
    <property type="match status" value="1"/>
</dbReference>
<keyword evidence="5" id="KW-0472">Membrane</keyword>
<organism evidence="8 9">
    <name type="scientific">Trichoderma ghanense</name>
    <dbReference type="NCBI Taxonomy" id="65468"/>
    <lineage>
        <taxon>Eukaryota</taxon>
        <taxon>Fungi</taxon>
        <taxon>Dikarya</taxon>
        <taxon>Ascomycota</taxon>
        <taxon>Pezizomycotina</taxon>
        <taxon>Sordariomycetes</taxon>
        <taxon>Hypocreomycetidae</taxon>
        <taxon>Hypocreales</taxon>
        <taxon>Hypocreaceae</taxon>
        <taxon>Trichoderma</taxon>
    </lineage>
</organism>
<keyword evidence="5" id="KW-1133">Transmembrane helix</keyword>
<evidence type="ECO:0000256" key="1">
    <source>
        <dbReference type="ARBA" id="ARBA00009835"/>
    </source>
</evidence>
<feature type="compositionally biased region" description="Low complexity" evidence="4">
    <location>
        <begin position="24"/>
        <end position="37"/>
    </location>
</feature>
<keyword evidence="9" id="KW-1185">Reference proteome</keyword>
<name>A0ABY2HJB4_9HYPO</name>
<feature type="transmembrane region" description="Helical" evidence="5">
    <location>
        <begin position="51"/>
        <end position="69"/>
    </location>
</feature>
<gene>
    <name evidence="8" type="ORF">CCMA1212_000685</name>
</gene>
<feature type="domain" description="Neutral/alkaline non-lysosomal ceramidase N-terminal" evidence="6">
    <location>
        <begin position="88"/>
        <end position="607"/>
    </location>
</feature>
<dbReference type="GeneID" id="300572596"/>
<accession>A0ABY2HJB4</accession>
<evidence type="ECO:0000256" key="2">
    <source>
        <dbReference type="ARBA" id="ARBA00022801"/>
    </source>
</evidence>
<protein>
    <recommendedName>
        <fullName evidence="3">Neutral ceramidase</fullName>
        <ecNumber evidence="3">3.5.1.23</ecNumber>
    </recommendedName>
</protein>
<comment type="caution">
    <text evidence="8">The sequence shown here is derived from an EMBL/GenBank/DDBJ whole genome shotgun (WGS) entry which is preliminary data.</text>
</comment>
<dbReference type="PANTHER" id="PTHR12670">
    <property type="entry name" value="CERAMIDASE"/>
    <property type="match status" value="1"/>
</dbReference>
<evidence type="ECO:0000313" key="9">
    <source>
        <dbReference type="Proteomes" id="UP001642720"/>
    </source>
</evidence>
<proteinExistence type="inferred from homology"/>